<evidence type="ECO:0000256" key="3">
    <source>
        <dbReference type="ARBA" id="ARBA00011738"/>
    </source>
</evidence>
<organism evidence="8">
    <name type="scientific">bioreactor metagenome</name>
    <dbReference type="NCBI Taxonomy" id="1076179"/>
    <lineage>
        <taxon>unclassified sequences</taxon>
        <taxon>metagenomes</taxon>
        <taxon>ecological metagenomes</taxon>
    </lineage>
</organism>
<sequence length="211" mass="22791">MKVIDISVTITPGMPVWPGDEQVDLHRRAKIEEGAHANVSLIAASAHTGTHVDAPFHFIADGYTVESLPMDALVGPAQVVQIPSNVEVISAEVLQDLKLEPVIERILFKTANSKLWENEDAPFNTTFVGIDESGAEWLVKRGVKLVGIDYLSIAPYKRSKPTHDVLLGANVVIVEGLDLREANAGKYTLVCLPLKLKGADGAPARAVLIEN</sequence>
<evidence type="ECO:0000256" key="5">
    <source>
        <dbReference type="ARBA" id="ARBA00022801"/>
    </source>
</evidence>
<dbReference type="FunFam" id="3.50.30.50:FF:000001">
    <property type="entry name" value="Kynurenine formamidase"/>
    <property type="match status" value="1"/>
</dbReference>
<dbReference type="PANTHER" id="PTHR31118">
    <property type="entry name" value="CYCLASE-LIKE PROTEIN 2"/>
    <property type="match status" value="1"/>
</dbReference>
<dbReference type="Gene3D" id="3.50.30.50">
    <property type="entry name" value="Putative cyclase"/>
    <property type="match status" value="1"/>
</dbReference>
<dbReference type="GO" id="GO:0046872">
    <property type="term" value="F:metal ion binding"/>
    <property type="evidence" value="ECO:0007669"/>
    <property type="project" value="UniProtKB-KW"/>
</dbReference>
<dbReference type="GO" id="GO:0004061">
    <property type="term" value="F:arylformamidase activity"/>
    <property type="evidence" value="ECO:0007669"/>
    <property type="project" value="UniProtKB-EC"/>
</dbReference>
<dbReference type="SUPFAM" id="SSF102198">
    <property type="entry name" value="Putative cyclase"/>
    <property type="match status" value="1"/>
</dbReference>
<comment type="cofactor">
    <cofactor evidence="1">
        <name>Zn(2+)</name>
        <dbReference type="ChEBI" id="CHEBI:29105"/>
    </cofactor>
</comment>
<reference evidence="8" key="1">
    <citation type="submission" date="2019-08" db="EMBL/GenBank/DDBJ databases">
        <authorList>
            <person name="Kucharzyk K."/>
            <person name="Murdoch R.W."/>
            <person name="Higgins S."/>
            <person name="Loffler F."/>
        </authorList>
    </citation>
    <scope>NUCLEOTIDE SEQUENCE</scope>
</reference>
<dbReference type="InterPro" id="IPR037175">
    <property type="entry name" value="KFase_sf"/>
</dbReference>
<proteinExistence type="predicted"/>
<dbReference type="InterPro" id="IPR007325">
    <property type="entry name" value="KFase/CYL"/>
</dbReference>
<comment type="subunit">
    <text evidence="3">Homodimer.</text>
</comment>
<dbReference type="EMBL" id="VSSQ01012694">
    <property type="protein sequence ID" value="MPM49835.1"/>
    <property type="molecule type" value="Genomic_DNA"/>
</dbReference>
<evidence type="ECO:0000256" key="2">
    <source>
        <dbReference type="ARBA" id="ARBA00005023"/>
    </source>
</evidence>
<comment type="caution">
    <text evidence="8">The sequence shown here is derived from an EMBL/GenBank/DDBJ whole genome shotgun (WGS) entry which is preliminary data.</text>
</comment>
<protein>
    <submittedName>
        <fullName evidence="8">Kynurenine formamidase</fullName>
        <ecNumber evidence="8">3.5.1.9</ecNumber>
    </submittedName>
</protein>
<accession>A0A645A9F0</accession>
<keyword evidence="7" id="KW-0823">Tryptophan catabolism</keyword>
<dbReference type="GO" id="GO:0019441">
    <property type="term" value="P:L-tryptophan catabolic process to kynurenine"/>
    <property type="evidence" value="ECO:0007669"/>
    <property type="project" value="InterPro"/>
</dbReference>
<evidence type="ECO:0000256" key="7">
    <source>
        <dbReference type="ARBA" id="ARBA00023079"/>
    </source>
</evidence>
<dbReference type="EC" id="3.5.1.9" evidence="8"/>
<evidence type="ECO:0000256" key="6">
    <source>
        <dbReference type="ARBA" id="ARBA00022833"/>
    </source>
</evidence>
<dbReference type="PANTHER" id="PTHR31118:SF32">
    <property type="entry name" value="KYNURENINE FORMAMIDASE"/>
    <property type="match status" value="1"/>
</dbReference>
<evidence type="ECO:0000256" key="1">
    <source>
        <dbReference type="ARBA" id="ARBA00001947"/>
    </source>
</evidence>
<dbReference type="Pfam" id="PF04199">
    <property type="entry name" value="Cyclase"/>
    <property type="match status" value="1"/>
</dbReference>
<keyword evidence="6" id="KW-0862">Zinc</keyword>
<dbReference type="AlphaFoldDB" id="A0A645A9F0"/>
<evidence type="ECO:0000313" key="8">
    <source>
        <dbReference type="EMBL" id="MPM49835.1"/>
    </source>
</evidence>
<evidence type="ECO:0000256" key="4">
    <source>
        <dbReference type="ARBA" id="ARBA00022723"/>
    </source>
</evidence>
<name>A0A645A9F0_9ZZZZ</name>
<gene>
    <name evidence="8" type="primary">kynB_10</name>
    <name evidence="8" type="ORF">SDC9_96567</name>
</gene>
<keyword evidence="4" id="KW-0479">Metal-binding</keyword>
<comment type="pathway">
    <text evidence="2">Amino-acid degradation.</text>
</comment>
<keyword evidence="5 8" id="KW-0378">Hydrolase</keyword>